<dbReference type="Pfam" id="PF04389">
    <property type="entry name" value="Peptidase_M28"/>
    <property type="match status" value="1"/>
</dbReference>
<dbReference type="EMBL" id="JACHGV010000016">
    <property type="protein sequence ID" value="MBB6081190.1"/>
    <property type="molecule type" value="Genomic_DNA"/>
</dbReference>
<reference evidence="2 3" key="1">
    <citation type="submission" date="2020-08" db="EMBL/GenBank/DDBJ databases">
        <title>Genomic Encyclopedia of Type Strains, Phase IV (KMG-IV): sequencing the most valuable type-strain genomes for metagenomic binning, comparative biology and taxonomic classification.</title>
        <authorList>
            <person name="Goeker M."/>
        </authorList>
    </citation>
    <scope>NUCLEOTIDE SEQUENCE [LARGE SCALE GENOMIC DNA]</scope>
    <source>
        <strain evidence="2 3">DSM 43350</strain>
    </source>
</reference>
<dbReference type="Gene3D" id="3.40.630.10">
    <property type="entry name" value="Zn peptidases"/>
    <property type="match status" value="1"/>
</dbReference>
<name>A0A7W9TI57_9ACTN</name>
<dbReference type="Proteomes" id="UP000591537">
    <property type="component" value="Unassembled WGS sequence"/>
</dbReference>
<dbReference type="AlphaFoldDB" id="A0A7W9TI57"/>
<evidence type="ECO:0000313" key="3">
    <source>
        <dbReference type="Proteomes" id="UP000591537"/>
    </source>
</evidence>
<sequence>MQTTHQSWARPQMHSRPARWVDAARFLPVATLARWQQALDDRGLRATGSAAHADYIGDLARRLSEVGVPDVALEAVPMHRWSARQWGLRLADPGAEAEVAVVSPVAYSGDTGTGGVTGPLAAEPRPGVIGVVDIALPAFAAGDFDALDYCPSALAAVEPAYASDQRYERIWLAHDQMRAELARFAAAGAAGLILVIDLPEAELGGGYLLHDGVHRAIPALFVGRESGLQLHEAARRKTQATLTLTADSTRVDTHNIVGIIPGASDELVVLQSHTDGSNGLEDNGCEAILAMAHYLARLPRQELSRSVLVLLSTGHFATEEAWGLEAFLERHREDLVPRIAAALCLEHLGARVAPAG</sequence>
<keyword evidence="3" id="KW-1185">Reference proteome</keyword>
<dbReference type="RefSeq" id="WP_184566708.1">
    <property type="nucleotide sequence ID" value="NZ_BAAARS010000029.1"/>
</dbReference>
<dbReference type="Gene3D" id="3.50.30.30">
    <property type="match status" value="1"/>
</dbReference>
<organism evidence="2 3">
    <name type="scientific">Streptomyces paradoxus</name>
    <dbReference type="NCBI Taxonomy" id="66375"/>
    <lineage>
        <taxon>Bacteria</taxon>
        <taxon>Bacillati</taxon>
        <taxon>Actinomycetota</taxon>
        <taxon>Actinomycetes</taxon>
        <taxon>Kitasatosporales</taxon>
        <taxon>Streptomycetaceae</taxon>
        <taxon>Streptomyces</taxon>
    </lineage>
</organism>
<feature type="domain" description="Peptidase M28" evidence="1">
    <location>
        <begin position="255"/>
        <end position="322"/>
    </location>
</feature>
<gene>
    <name evidence="2" type="ORF">HNR57_007141</name>
</gene>
<proteinExistence type="predicted"/>
<accession>A0A7W9TI57</accession>
<protein>
    <recommendedName>
        <fullName evidence="1">Peptidase M28 domain-containing protein</fullName>
    </recommendedName>
</protein>
<comment type="caution">
    <text evidence="2">The sequence shown here is derived from an EMBL/GenBank/DDBJ whole genome shotgun (WGS) entry which is preliminary data.</text>
</comment>
<dbReference type="InterPro" id="IPR007484">
    <property type="entry name" value="Peptidase_M28"/>
</dbReference>
<dbReference type="SUPFAM" id="SSF53187">
    <property type="entry name" value="Zn-dependent exopeptidases"/>
    <property type="match status" value="1"/>
</dbReference>
<evidence type="ECO:0000259" key="1">
    <source>
        <dbReference type="Pfam" id="PF04389"/>
    </source>
</evidence>
<evidence type="ECO:0000313" key="2">
    <source>
        <dbReference type="EMBL" id="MBB6081190.1"/>
    </source>
</evidence>